<dbReference type="EMBL" id="EU247186">
    <property type="protein sequence ID" value="ABX75485.1"/>
    <property type="molecule type" value="mRNA"/>
</dbReference>
<reference evidence="2" key="1">
    <citation type="submission" date="2007-10" db="EMBL/GenBank/DDBJ databases">
        <title>Transcriptome analysis of the venom gland of the Chinese wolf spider Lycosa Singoriensis.</title>
        <authorList>
            <person name="Zhang Y."/>
            <person name="Liang S."/>
        </authorList>
    </citation>
    <scope>NUCLEOTIDE SEQUENCE</scope>
    <source>
        <tissue evidence="2">Venom gland</tissue>
    </source>
</reference>
<protein>
    <submittedName>
        <fullName evidence="2">Microtubule-associated protein 1b</fullName>
    </submittedName>
</protein>
<name>A9QQA0_LYCSI</name>
<dbReference type="AlphaFoldDB" id="A9QQA0"/>
<proteinExistence type="evidence at transcript level"/>
<evidence type="ECO:0000256" key="1">
    <source>
        <dbReference type="SAM" id="MobiDB-lite"/>
    </source>
</evidence>
<feature type="region of interest" description="Disordered" evidence="1">
    <location>
        <begin position="165"/>
        <end position="189"/>
    </location>
</feature>
<feature type="non-terminal residue" evidence="2">
    <location>
        <position position="278"/>
    </location>
</feature>
<organism evidence="2">
    <name type="scientific">Lycosa singoriensis</name>
    <name type="common">Wolf spider</name>
    <name type="synonym">Aranea singoriensis</name>
    <dbReference type="NCBI Taxonomy" id="434756"/>
    <lineage>
        <taxon>Eukaryota</taxon>
        <taxon>Metazoa</taxon>
        <taxon>Ecdysozoa</taxon>
        <taxon>Arthropoda</taxon>
        <taxon>Chelicerata</taxon>
        <taxon>Arachnida</taxon>
        <taxon>Araneae</taxon>
        <taxon>Araneomorphae</taxon>
        <taxon>Entelegynae</taxon>
        <taxon>Lycosoidea</taxon>
        <taxon>Lycosidae</taxon>
        <taxon>Lycosa</taxon>
    </lineage>
</organism>
<feature type="non-terminal residue" evidence="2">
    <location>
        <position position="1"/>
    </location>
</feature>
<evidence type="ECO:0000313" key="2">
    <source>
        <dbReference type="EMBL" id="ABX75485.1"/>
    </source>
</evidence>
<accession>A9QQA0</accession>
<sequence>HLKPKQVEDKDDEEIQPTMHTAVLLEYKPQKIVTSETKPEKAEVMTQVEFVQKTQFKPEITVKSKAKVKPEEKVMHEMETNFEIISKKRITEEIQKPQTIELKEIKFTALKPEIKDLDIQLSSKVVEGPEINVKQIVRQDISVESKEKPLEQAEKTLDISGMHVSKSETVTDRKGKKSVTIQKKGKTIKETEQRMQITTKKTGKSLMEITQTMEAERTEISAKQITFPEKVEIQEITDENELTEQIKPFKKEEFSADVKISPRQSLVVSEITDEQRPK</sequence>